<feature type="transmembrane region" description="Helical" evidence="8">
    <location>
        <begin position="217"/>
        <end position="236"/>
    </location>
</feature>
<feature type="transmembrane region" description="Helical" evidence="8">
    <location>
        <begin position="15"/>
        <end position="38"/>
    </location>
</feature>
<evidence type="ECO:0000256" key="4">
    <source>
        <dbReference type="ARBA" id="ARBA00022475"/>
    </source>
</evidence>
<keyword evidence="6 8" id="KW-1133">Transmembrane helix</keyword>
<gene>
    <name evidence="9" type="ORF">J2W50_001242</name>
</gene>
<dbReference type="InterPro" id="IPR002781">
    <property type="entry name" value="TM_pro_TauE-like"/>
</dbReference>
<comment type="subcellular location">
    <subcellularLocation>
        <location evidence="1 8">Cell membrane</location>
        <topology evidence="1 8">Multi-pass membrane protein</topology>
    </subcellularLocation>
</comment>
<dbReference type="InterPro" id="IPR052017">
    <property type="entry name" value="TSUP"/>
</dbReference>
<evidence type="ECO:0000313" key="10">
    <source>
        <dbReference type="Proteomes" id="UP001260715"/>
    </source>
</evidence>
<feature type="transmembrane region" description="Helical" evidence="8">
    <location>
        <begin position="186"/>
        <end position="205"/>
    </location>
</feature>
<evidence type="ECO:0000256" key="1">
    <source>
        <dbReference type="ARBA" id="ARBA00004651"/>
    </source>
</evidence>
<evidence type="ECO:0000256" key="8">
    <source>
        <dbReference type="RuleBase" id="RU363041"/>
    </source>
</evidence>
<feature type="transmembrane region" description="Helical" evidence="8">
    <location>
        <begin position="150"/>
        <end position="174"/>
    </location>
</feature>
<evidence type="ECO:0000256" key="7">
    <source>
        <dbReference type="ARBA" id="ARBA00023136"/>
    </source>
</evidence>
<evidence type="ECO:0000256" key="2">
    <source>
        <dbReference type="ARBA" id="ARBA00009142"/>
    </source>
</evidence>
<sequence length="270" mass="27937">MQQAPSTSPFAMPSLFSFLDMNATVLAVSLAVFLLAGFIKGVIGLGLPTVAIGLLSLVMSPVQAAALLILPSMVTNGWQLATGGAFLALARRLWGMLVGIMVGTLAGSGLMGVDGGRRAIVILGLALMLYAIAGLAAWTPSVRPGLERWWSPVIGLLTGLVTAATGVFVIPAVPYLQALGLQRDQLIQALGLSFTVSTLALAVNLGQGGAFSGGVGWASLVVLVPALLGMAIGTRVRGMVRAASFRRAFFIGLLLLGLHLAWHITELAPW</sequence>
<name>A0ABU1PC55_9BURK</name>
<evidence type="ECO:0000256" key="5">
    <source>
        <dbReference type="ARBA" id="ARBA00022692"/>
    </source>
</evidence>
<keyword evidence="5 8" id="KW-0812">Transmembrane</keyword>
<feature type="transmembrane region" description="Helical" evidence="8">
    <location>
        <begin position="50"/>
        <end position="73"/>
    </location>
</feature>
<feature type="transmembrane region" description="Helical" evidence="8">
    <location>
        <begin position="248"/>
        <end position="265"/>
    </location>
</feature>
<evidence type="ECO:0000313" key="9">
    <source>
        <dbReference type="EMBL" id="MDR6583067.1"/>
    </source>
</evidence>
<feature type="transmembrane region" description="Helical" evidence="8">
    <location>
        <begin position="93"/>
        <end position="113"/>
    </location>
</feature>
<dbReference type="PANTHER" id="PTHR30269">
    <property type="entry name" value="TRANSMEMBRANE PROTEIN YFCA"/>
    <property type="match status" value="1"/>
</dbReference>
<keyword evidence="4 8" id="KW-1003">Cell membrane</keyword>
<dbReference type="EMBL" id="JAVDSJ010000001">
    <property type="protein sequence ID" value="MDR6583067.1"/>
    <property type="molecule type" value="Genomic_DNA"/>
</dbReference>
<proteinExistence type="inferred from homology"/>
<keyword evidence="10" id="KW-1185">Reference proteome</keyword>
<organism evidence="9 10">
    <name type="scientific">Herbaspirillum frisingense</name>
    <dbReference type="NCBI Taxonomy" id="92645"/>
    <lineage>
        <taxon>Bacteria</taxon>
        <taxon>Pseudomonadati</taxon>
        <taxon>Pseudomonadota</taxon>
        <taxon>Betaproteobacteria</taxon>
        <taxon>Burkholderiales</taxon>
        <taxon>Oxalobacteraceae</taxon>
        <taxon>Herbaspirillum</taxon>
    </lineage>
</organism>
<keyword evidence="3" id="KW-0813">Transport</keyword>
<comment type="caution">
    <text evidence="9">The sequence shown here is derived from an EMBL/GenBank/DDBJ whole genome shotgun (WGS) entry which is preliminary data.</text>
</comment>
<dbReference type="PANTHER" id="PTHR30269:SF32">
    <property type="entry name" value="MEMBRANE TRANSPORTER PROTEIN-RELATED"/>
    <property type="match status" value="1"/>
</dbReference>
<protein>
    <recommendedName>
        <fullName evidence="8">Probable membrane transporter protein</fullName>
    </recommendedName>
</protein>
<accession>A0ABU1PC55</accession>
<evidence type="ECO:0000256" key="6">
    <source>
        <dbReference type="ARBA" id="ARBA00022989"/>
    </source>
</evidence>
<comment type="similarity">
    <text evidence="2 8">Belongs to the 4-toluene sulfonate uptake permease (TSUP) (TC 2.A.102) family.</text>
</comment>
<dbReference type="Pfam" id="PF01925">
    <property type="entry name" value="TauE"/>
    <property type="match status" value="1"/>
</dbReference>
<reference evidence="9 10" key="1">
    <citation type="submission" date="2023-07" db="EMBL/GenBank/DDBJ databases">
        <title>Sorghum-associated microbial communities from plants grown in Nebraska, USA.</title>
        <authorList>
            <person name="Schachtman D."/>
        </authorList>
    </citation>
    <scope>NUCLEOTIDE SEQUENCE [LARGE SCALE GENOMIC DNA]</scope>
    <source>
        <strain evidence="9 10">596</strain>
    </source>
</reference>
<evidence type="ECO:0000256" key="3">
    <source>
        <dbReference type="ARBA" id="ARBA00022448"/>
    </source>
</evidence>
<feature type="transmembrane region" description="Helical" evidence="8">
    <location>
        <begin position="120"/>
        <end position="138"/>
    </location>
</feature>
<keyword evidence="7 8" id="KW-0472">Membrane</keyword>
<dbReference type="Proteomes" id="UP001260715">
    <property type="component" value="Unassembled WGS sequence"/>
</dbReference>